<dbReference type="Pfam" id="PF05721">
    <property type="entry name" value="PhyH"/>
    <property type="match status" value="1"/>
</dbReference>
<accession>A0A6B1G351</accession>
<proteinExistence type="predicted"/>
<comment type="caution">
    <text evidence="1">The sequence shown here is derived from an EMBL/GenBank/DDBJ whole genome shotgun (WGS) entry which is preliminary data.</text>
</comment>
<organism evidence="1">
    <name type="scientific">Caldilineaceae bacterium SB0675_bin_29</name>
    <dbReference type="NCBI Taxonomy" id="2605266"/>
    <lineage>
        <taxon>Bacteria</taxon>
        <taxon>Bacillati</taxon>
        <taxon>Chloroflexota</taxon>
        <taxon>Caldilineae</taxon>
        <taxon>Caldilineales</taxon>
        <taxon>Caldilineaceae</taxon>
    </lineage>
</organism>
<dbReference type="AlphaFoldDB" id="A0A6B1G351"/>
<protein>
    <submittedName>
        <fullName evidence="1">Phytanoyl-CoA dioxygenase family protein</fullName>
    </submittedName>
</protein>
<keyword evidence="1" id="KW-0223">Dioxygenase</keyword>
<keyword evidence="1" id="KW-0560">Oxidoreductase</keyword>
<dbReference type="Gene3D" id="2.60.120.620">
    <property type="entry name" value="q2cbj1_9rhob like domain"/>
    <property type="match status" value="1"/>
</dbReference>
<sequence length="249" mass="27927">MDEVERYLFDVRGYLVVEDVLSAGEVEELNALIDSQGLPGPELDTMGARFGGFLEWDEAFCTLLDHERIMPYLMTILGDGFRLDHYYGIYMRAGTERLRLHGGATPYDPPEFYHYNNGQMFNGLTVVSWNLTPTGPDVGGFCAIPGSHKANFRCPDGIRVAHDEHEAVVTPAAPAGSVVIFTEALTHGTVAWTAEFHRRSLLYKYSPGQQSWSAKYSQPPQTVALTDRQKILFEKPYFNSRPSLLEEEA</sequence>
<dbReference type="GO" id="GO:0016706">
    <property type="term" value="F:2-oxoglutarate-dependent dioxygenase activity"/>
    <property type="evidence" value="ECO:0007669"/>
    <property type="project" value="UniProtKB-ARBA"/>
</dbReference>
<reference evidence="1" key="1">
    <citation type="submission" date="2019-09" db="EMBL/GenBank/DDBJ databases">
        <title>Characterisation of the sponge microbiome using genome-centric metagenomics.</title>
        <authorList>
            <person name="Engelberts J.P."/>
            <person name="Robbins S.J."/>
            <person name="De Goeij J.M."/>
            <person name="Aranda M."/>
            <person name="Bell S.C."/>
            <person name="Webster N.S."/>
        </authorList>
    </citation>
    <scope>NUCLEOTIDE SEQUENCE</scope>
    <source>
        <strain evidence="1">SB0675_bin_29</strain>
    </source>
</reference>
<dbReference type="InterPro" id="IPR008775">
    <property type="entry name" value="Phytyl_CoA_dOase-like"/>
</dbReference>
<evidence type="ECO:0000313" key="1">
    <source>
        <dbReference type="EMBL" id="MYH62880.1"/>
    </source>
</evidence>
<gene>
    <name evidence="1" type="ORF">F4148_14380</name>
</gene>
<name>A0A6B1G351_9CHLR</name>
<dbReference type="SUPFAM" id="SSF51197">
    <property type="entry name" value="Clavaminate synthase-like"/>
    <property type="match status" value="1"/>
</dbReference>
<dbReference type="EMBL" id="VYDA01000509">
    <property type="protein sequence ID" value="MYH62880.1"/>
    <property type="molecule type" value="Genomic_DNA"/>
</dbReference>